<protein>
    <recommendedName>
        <fullName evidence="11">PHD-type domain-containing protein</fullName>
    </recommendedName>
</protein>
<dbReference type="OrthoDB" id="20839at2759"/>
<evidence type="ECO:0000313" key="10">
    <source>
        <dbReference type="EnsemblMetazoa" id="Aqu2.1.20721_001"/>
    </source>
</evidence>
<dbReference type="FunFam" id="3.30.40.10:FF:000004">
    <property type="entry name" value="Jade family PHD finger 2"/>
    <property type="match status" value="1"/>
</dbReference>
<dbReference type="GO" id="GO:0006357">
    <property type="term" value="P:regulation of transcription by RNA polymerase II"/>
    <property type="evidence" value="ECO:0007669"/>
    <property type="project" value="TreeGrafter"/>
</dbReference>
<dbReference type="PANTHER" id="PTHR13793:SF160">
    <property type="entry name" value="PHD FINGER PROTEIN RHINOCEROS"/>
    <property type="match status" value="1"/>
</dbReference>
<evidence type="ECO:0000259" key="9">
    <source>
        <dbReference type="PROSITE" id="PS51805"/>
    </source>
</evidence>
<dbReference type="InterPro" id="IPR001965">
    <property type="entry name" value="Znf_PHD"/>
</dbReference>
<keyword evidence="4" id="KW-0862">Zinc</keyword>
<dbReference type="GO" id="GO:0008270">
    <property type="term" value="F:zinc ion binding"/>
    <property type="evidence" value="ECO:0007669"/>
    <property type="project" value="UniProtKB-KW"/>
</dbReference>
<dbReference type="Pfam" id="PF13832">
    <property type="entry name" value="zf-HC5HC2H_2"/>
    <property type="match status" value="1"/>
</dbReference>
<evidence type="ECO:0008006" key="11">
    <source>
        <dbReference type="Google" id="ProtNLM"/>
    </source>
</evidence>
<feature type="compositionally biased region" description="Basic and acidic residues" evidence="7">
    <location>
        <begin position="634"/>
        <end position="651"/>
    </location>
</feature>
<dbReference type="PANTHER" id="PTHR13793">
    <property type="entry name" value="PHD FINGER PROTEINS"/>
    <property type="match status" value="1"/>
</dbReference>
<evidence type="ECO:0000256" key="7">
    <source>
        <dbReference type="SAM" id="MobiDB-lite"/>
    </source>
</evidence>
<dbReference type="InterPro" id="IPR019787">
    <property type="entry name" value="Znf_PHD-finger"/>
</dbReference>
<feature type="region of interest" description="Disordered" evidence="7">
    <location>
        <begin position="618"/>
        <end position="651"/>
    </location>
</feature>
<evidence type="ECO:0000256" key="4">
    <source>
        <dbReference type="ARBA" id="ARBA00022833"/>
    </source>
</evidence>
<evidence type="ECO:0000259" key="8">
    <source>
        <dbReference type="PROSITE" id="PS50016"/>
    </source>
</evidence>
<dbReference type="eggNOG" id="KOG0954">
    <property type="taxonomic scope" value="Eukaryota"/>
</dbReference>
<dbReference type="InterPro" id="IPR011011">
    <property type="entry name" value="Znf_FYVE_PHD"/>
</dbReference>
<keyword evidence="1" id="KW-0479">Metal-binding</keyword>
<keyword evidence="3 6" id="KW-0863">Zinc-finger</keyword>
<sequence>MVLFDVAEYSFLSKEKGKQDTLKRNQHFWRFLVMSSGYHHRFMSTGGGPTGQSTSSSSRTAELFRSDLITAMKLPDSHYLDSSNYVEIRDQWRSEWEVGVQVCVSPESIPQSSVRQSSLEEVREEQKFARPDEFFSDEVNSQLTQDEVLLKGTYEIDELDQAWLQLVNEKRKYKILAGSNGITEKLLKSSIMTLEKKCYYNMIKALATEESLRIEYDQSIVCDVCKDPEREEANEMIFCDSCNVCVHQACYGVQLIPKGSWLCRPCTSQQSRPFQCLLCPNKNGAMKRVKPGNGWAHMSCALWIPEVKIANIDKMEPITNIDSIPVSRWNLMCCICRERNGACIQCSSYCPRHTTLRKTPSKLLSPSNSTLVTPNNLLVPPPLSPLMEQTPLQRVESQFYEYTSHEELSKELKISSQASTLIYNYWKLKRKCNHNQPLLLGLHLDLSYQRLQLANNQIDRQVPLLTDDDDFLRIVHLRHNLEKARNLVYMIQRRERLKSICIRSDHDITRLQLKQVEEEEEEKKSKAKTLAGGVAKGVVNNRKPLCLKRLGISSSNSSSSVDPAQAPPSTTTSHCFTNGPMLVLHPIDHTMANEESLRLLRKKRPHLISSPLSSLEHVTQRRRVSESGCGHGDIVNHDNTRREKSNKSILC</sequence>
<organism evidence="10">
    <name type="scientific">Amphimedon queenslandica</name>
    <name type="common">Sponge</name>
    <dbReference type="NCBI Taxonomy" id="400682"/>
    <lineage>
        <taxon>Eukaryota</taxon>
        <taxon>Metazoa</taxon>
        <taxon>Porifera</taxon>
        <taxon>Demospongiae</taxon>
        <taxon>Heteroscleromorpha</taxon>
        <taxon>Haplosclerida</taxon>
        <taxon>Niphatidae</taxon>
        <taxon>Amphimedon</taxon>
    </lineage>
</organism>
<dbReference type="InterPro" id="IPR034732">
    <property type="entry name" value="EPHD"/>
</dbReference>
<dbReference type="PROSITE" id="PS51805">
    <property type="entry name" value="EPHD"/>
    <property type="match status" value="1"/>
</dbReference>
<dbReference type="InParanoid" id="A0A1X7TZP7"/>
<dbReference type="EnsemblMetazoa" id="Aqu2.1.20721_001">
    <property type="protein sequence ID" value="Aqu2.1.20721_001"/>
    <property type="gene ID" value="Aqu2.1.20721"/>
</dbReference>
<evidence type="ECO:0000256" key="5">
    <source>
        <dbReference type="ARBA" id="ARBA00038371"/>
    </source>
</evidence>
<dbReference type="Pfam" id="PF13831">
    <property type="entry name" value="PHD_2"/>
    <property type="match status" value="1"/>
</dbReference>
<dbReference type="Gene3D" id="3.30.40.10">
    <property type="entry name" value="Zinc/RING finger domain, C3HC4 (zinc finger)"/>
    <property type="match status" value="2"/>
</dbReference>
<accession>A0A1X7TZP7</accession>
<name>A0A1X7TZP7_AMPQE</name>
<dbReference type="InterPro" id="IPR013083">
    <property type="entry name" value="Znf_RING/FYVE/PHD"/>
</dbReference>
<dbReference type="AlphaFoldDB" id="A0A1X7TZP7"/>
<feature type="domain" description="PHD-type" evidence="9">
    <location>
        <begin position="273"/>
        <end position="377"/>
    </location>
</feature>
<dbReference type="PROSITE" id="PS50016">
    <property type="entry name" value="ZF_PHD_2"/>
    <property type="match status" value="1"/>
</dbReference>
<dbReference type="InterPro" id="IPR050701">
    <property type="entry name" value="Histone_Mod_Regulator"/>
</dbReference>
<keyword evidence="2" id="KW-0677">Repeat</keyword>
<reference evidence="10" key="1">
    <citation type="submission" date="2017-05" db="UniProtKB">
        <authorList>
            <consortium name="EnsemblMetazoa"/>
        </authorList>
    </citation>
    <scope>IDENTIFICATION</scope>
</reference>
<feature type="domain" description="PHD-type" evidence="8">
    <location>
        <begin position="219"/>
        <end position="269"/>
    </location>
</feature>
<comment type="similarity">
    <text evidence="5">Belongs to the JADE family.</text>
</comment>
<dbReference type="CDD" id="cd15573">
    <property type="entry name" value="PHD_JADE"/>
    <property type="match status" value="1"/>
</dbReference>
<evidence type="ECO:0000256" key="6">
    <source>
        <dbReference type="PROSITE-ProRule" id="PRU00146"/>
    </source>
</evidence>
<evidence type="ECO:0000256" key="1">
    <source>
        <dbReference type="ARBA" id="ARBA00022723"/>
    </source>
</evidence>
<evidence type="ECO:0000256" key="3">
    <source>
        <dbReference type="ARBA" id="ARBA00022771"/>
    </source>
</evidence>
<dbReference type="SMART" id="SM00249">
    <property type="entry name" value="PHD"/>
    <property type="match status" value="1"/>
</dbReference>
<proteinExistence type="inferred from homology"/>
<dbReference type="SUPFAM" id="SSF57903">
    <property type="entry name" value="FYVE/PHD zinc finger"/>
    <property type="match status" value="1"/>
</dbReference>
<evidence type="ECO:0000256" key="2">
    <source>
        <dbReference type="ARBA" id="ARBA00022737"/>
    </source>
</evidence>
<dbReference type="STRING" id="400682.A0A1X7TZP7"/>